<name>A0ABU1IWL5_9BACL</name>
<protein>
    <recommendedName>
        <fullName evidence="4">WD40 repeat domain-containing protein</fullName>
    </recommendedName>
</protein>
<accession>A0ABU1IWL5</accession>
<evidence type="ECO:0000313" key="3">
    <source>
        <dbReference type="Proteomes" id="UP001185028"/>
    </source>
</evidence>
<reference evidence="2 3" key="1">
    <citation type="submission" date="2023-07" db="EMBL/GenBank/DDBJ databases">
        <title>Genomic Encyclopedia of Type Strains, Phase IV (KMG-IV): sequencing the most valuable type-strain genomes for metagenomic binning, comparative biology and taxonomic classification.</title>
        <authorList>
            <person name="Goeker M."/>
        </authorList>
    </citation>
    <scope>NUCLEOTIDE SEQUENCE [LARGE SCALE GENOMIC DNA]</scope>
    <source>
        <strain evidence="2 3">DSM 22170</strain>
    </source>
</reference>
<evidence type="ECO:0000313" key="2">
    <source>
        <dbReference type="EMBL" id="MDR6243640.1"/>
    </source>
</evidence>
<organism evidence="2 3">
    <name type="scientific">Paenibacillus hunanensis</name>
    <dbReference type="NCBI Taxonomy" id="539262"/>
    <lineage>
        <taxon>Bacteria</taxon>
        <taxon>Bacillati</taxon>
        <taxon>Bacillota</taxon>
        <taxon>Bacilli</taxon>
        <taxon>Bacillales</taxon>
        <taxon>Paenibacillaceae</taxon>
        <taxon>Paenibacillus</taxon>
    </lineage>
</organism>
<keyword evidence="1" id="KW-0732">Signal</keyword>
<keyword evidence="3" id="KW-1185">Reference proteome</keyword>
<comment type="caution">
    <text evidence="2">The sequence shown here is derived from an EMBL/GenBank/DDBJ whole genome shotgun (WGS) entry which is preliminary data.</text>
</comment>
<sequence length="419" mass="47625">MKWIGKLLCGVLILSVVITADTKWTYGEGANTAPTNATSPQQALQQSITSVKVADAKGKWNQASYKVQFVKDATEYGYVHSIFPDRSGDDMIVVYQTDTKVFSDGKPKDGTIKIASIRSSDGTKVWETTVSNKELARTAYNVQSNGEIFLMAQDDTTFYLYTINEKSGKITRTIQQDNIFGRGTNWWRYWLIDQNQLLVTYTYNNQSILHYFDTKGKLIKNRTITGTVWDAQSNRMLVTDGNSAHYTLSVQDLKGSYIFKKSIDDPGYIWDAYLLPDLSIAIESQIKQNESYGYGLTKYNAKGQKQWQHTTMDEPWPYFAHDNQIIDIMGTHKKIVFLNNQGKEATALIANEEGWGDLRNHEIYFTGHTIRIADASTMKWLVELHYTGSEPQTSWLGNHQLAIYNSKNKTISVIRITSK</sequence>
<dbReference type="EMBL" id="JAVDQH010000005">
    <property type="protein sequence ID" value="MDR6243640.1"/>
    <property type="molecule type" value="Genomic_DNA"/>
</dbReference>
<dbReference type="Proteomes" id="UP001185028">
    <property type="component" value="Unassembled WGS sequence"/>
</dbReference>
<gene>
    <name evidence="2" type="ORF">JOC58_001533</name>
</gene>
<proteinExistence type="predicted"/>
<feature type="signal peptide" evidence="1">
    <location>
        <begin position="1"/>
        <end position="20"/>
    </location>
</feature>
<evidence type="ECO:0000256" key="1">
    <source>
        <dbReference type="SAM" id="SignalP"/>
    </source>
</evidence>
<dbReference type="SUPFAM" id="SSF75011">
    <property type="entry name" value="3-carboxy-cis,cis-mucoante lactonizing enzyme"/>
    <property type="match status" value="1"/>
</dbReference>
<dbReference type="RefSeq" id="WP_229685897.1">
    <property type="nucleotide sequence ID" value="NZ_BMMB01000008.1"/>
</dbReference>
<feature type="chain" id="PRO_5046431992" description="WD40 repeat domain-containing protein" evidence="1">
    <location>
        <begin position="21"/>
        <end position="419"/>
    </location>
</feature>
<evidence type="ECO:0008006" key="4">
    <source>
        <dbReference type="Google" id="ProtNLM"/>
    </source>
</evidence>